<evidence type="ECO:0000256" key="2">
    <source>
        <dbReference type="SAM" id="Phobius"/>
    </source>
</evidence>
<name>A0A1L3GTH4_9BACT</name>
<organism evidence="4 5">
    <name type="scientific">Syntrophotalea acetylenivorans</name>
    <dbReference type="NCBI Taxonomy" id="1842532"/>
    <lineage>
        <taxon>Bacteria</taxon>
        <taxon>Pseudomonadati</taxon>
        <taxon>Thermodesulfobacteriota</taxon>
        <taxon>Desulfuromonadia</taxon>
        <taxon>Desulfuromonadales</taxon>
        <taxon>Syntrophotaleaceae</taxon>
        <taxon>Syntrophotalea</taxon>
    </lineage>
</organism>
<dbReference type="EMBL" id="CP015519">
    <property type="protein sequence ID" value="APG29048.1"/>
    <property type="molecule type" value="Genomic_DNA"/>
</dbReference>
<reference evidence="4 5" key="1">
    <citation type="journal article" date="2017" name="Genome Announc.">
        <title>Complete Genome Sequences of Two Acetylene-Fermenting Pelobacter acetylenicus Strains.</title>
        <authorList>
            <person name="Sutton J.M."/>
            <person name="Baesman S.M."/>
            <person name="Fierst J.L."/>
            <person name="Poret-Peterson A.T."/>
            <person name="Oremland R.S."/>
            <person name="Dunlap D.S."/>
            <person name="Akob D.M."/>
        </authorList>
    </citation>
    <scope>NUCLEOTIDE SEQUENCE [LARGE SCALE GENOMIC DNA]</scope>
    <source>
        <strain evidence="4 5">SFB93</strain>
    </source>
</reference>
<evidence type="ECO:0000313" key="4">
    <source>
        <dbReference type="EMBL" id="APG29048.1"/>
    </source>
</evidence>
<dbReference type="CDD" id="cd12797">
    <property type="entry name" value="M23_peptidase"/>
    <property type="match status" value="1"/>
</dbReference>
<feature type="coiled-coil region" evidence="1">
    <location>
        <begin position="61"/>
        <end position="88"/>
    </location>
</feature>
<dbReference type="AlphaFoldDB" id="A0A1L3GTH4"/>
<dbReference type="PANTHER" id="PTHR21666:SF286">
    <property type="entry name" value="LIPOPROTEIN NLPD"/>
    <property type="match status" value="1"/>
</dbReference>
<proteinExistence type="predicted"/>
<evidence type="ECO:0000313" key="5">
    <source>
        <dbReference type="Proteomes" id="UP000182517"/>
    </source>
</evidence>
<dbReference type="Gene3D" id="2.70.70.10">
    <property type="entry name" value="Glucose Permease (Domain IIA)"/>
    <property type="match status" value="1"/>
</dbReference>
<dbReference type="InterPro" id="IPR050570">
    <property type="entry name" value="Cell_wall_metabolism_enzyme"/>
</dbReference>
<dbReference type="SUPFAM" id="SSF51261">
    <property type="entry name" value="Duplicated hybrid motif"/>
    <property type="match status" value="1"/>
</dbReference>
<dbReference type="PANTHER" id="PTHR21666">
    <property type="entry name" value="PEPTIDASE-RELATED"/>
    <property type="match status" value="1"/>
</dbReference>
<dbReference type="InterPro" id="IPR011055">
    <property type="entry name" value="Dup_hybrid_motif"/>
</dbReference>
<protein>
    <recommendedName>
        <fullName evidence="3">M23ase beta-sheet core domain-containing protein</fullName>
    </recommendedName>
</protein>
<keyword evidence="5" id="KW-1185">Reference proteome</keyword>
<dbReference type="FunFam" id="2.70.70.10:FF:000006">
    <property type="entry name" value="M23 family peptidase"/>
    <property type="match status" value="1"/>
</dbReference>
<dbReference type="KEGG" id="pef:A7E78_06670"/>
<sequence length="284" mass="31466">MSIIVIPDGSHRVRRFRLGIRSLQLVAGVMAAALLGIAWLGFDYCRTSLDRSELQHLRAENGSQQELIRSLSVDLENLRREMVVLAQNDAKVRLMAELSRPAPDTPAGLGGPIEVDAAGELSELQQHIDQIRRDIDLRRQSLEEIQSFFNDQNSMLAAKPKGWPTKGWVTSGFGRRLSPFTGRRKLHHGYDIAARTGTPVLATAHGVVSKVASLSDYGKIVVLDHGYGYQTYYAHNSKILVKVGQRVQRGEKIAAVGNTGRSTGSHLHYEVRLNGVPVNPKRYL</sequence>
<keyword evidence="2" id="KW-0812">Transmembrane</keyword>
<dbReference type="GO" id="GO:0004222">
    <property type="term" value="F:metalloendopeptidase activity"/>
    <property type="evidence" value="ECO:0007669"/>
    <property type="project" value="TreeGrafter"/>
</dbReference>
<keyword evidence="1" id="KW-0175">Coiled coil</keyword>
<dbReference type="InterPro" id="IPR016047">
    <property type="entry name" value="M23ase_b-sheet_dom"/>
</dbReference>
<dbReference type="STRING" id="1842532.A7E78_06670"/>
<feature type="domain" description="M23ase beta-sheet core" evidence="3">
    <location>
        <begin position="186"/>
        <end position="280"/>
    </location>
</feature>
<dbReference type="Proteomes" id="UP000182517">
    <property type="component" value="Chromosome"/>
</dbReference>
<dbReference type="Pfam" id="PF01551">
    <property type="entry name" value="Peptidase_M23"/>
    <property type="match status" value="1"/>
</dbReference>
<evidence type="ECO:0000259" key="3">
    <source>
        <dbReference type="Pfam" id="PF01551"/>
    </source>
</evidence>
<feature type="transmembrane region" description="Helical" evidence="2">
    <location>
        <begin position="22"/>
        <end position="42"/>
    </location>
</feature>
<keyword evidence="2" id="KW-1133">Transmembrane helix</keyword>
<accession>A0A1L3GTH4</accession>
<evidence type="ECO:0000256" key="1">
    <source>
        <dbReference type="SAM" id="Coils"/>
    </source>
</evidence>
<gene>
    <name evidence="4" type="ORF">A7E78_06670</name>
</gene>
<keyword evidence="2" id="KW-0472">Membrane</keyword>